<reference evidence="2 3" key="1">
    <citation type="submission" date="2018-12" db="EMBL/GenBank/DDBJ databases">
        <authorList>
            <consortium name="Pathogen Informatics"/>
        </authorList>
    </citation>
    <scope>NUCLEOTIDE SEQUENCE [LARGE SCALE GENOMIC DNA]</scope>
    <source>
        <strain evidence="2 3">NCTC13354</strain>
    </source>
</reference>
<evidence type="ECO:0000313" key="2">
    <source>
        <dbReference type="EMBL" id="VEI13411.1"/>
    </source>
</evidence>
<dbReference type="PROSITE" id="PS51257">
    <property type="entry name" value="PROKAR_LIPOPROTEIN"/>
    <property type="match status" value="1"/>
</dbReference>
<name>A0A448PEP0_9ACTO</name>
<evidence type="ECO:0008006" key="4">
    <source>
        <dbReference type="Google" id="ProtNLM"/>
    </source>
</evidence>
<gene>
    <name evidence="2" type="ORF">NCTC13354_01126</name>
</gene>
<feature type="chain" id="PRO_5019165320" description="Lipoprotein" evidence="1">
    <location>
        <begin position="26"/>
        <end position="119"/>
    </location>
</feature>
<accession>A0A448PEP0</accession>
<organism evidence="2 3">
    <name type="scientific">Trueperella bialowiezensis</name>
    <dbReference type="NCBI Taxonomy" id="312285"/>
    <lineage>
        <taxon>Bacteria</taxon>
        <taxon>Bacillati</taxon>
        <taxon>Actinomycetota</taxon>
        <taxon>Actinomycetes</taxon>
        <taxon>Actinomycetales</taxon>
        <taxon>Actinomycetaceae</taxon>
        <taxon>Trueperella</taxon>
    </lineage>
</organism>
<keyword evidence="1" id="KW-0732">Signal</keyword>
<keyword evidence="3" id="KW-1185">Reference proteome</keyword>
<dbReference type="KEGG" id="tbw:NCTC13354_01126"/>
<proteinExistence type="predicted"/>
<protein>
    <recommendedName>
        <fullName evidence="4">Lipoprotein</fullName>
    </recommendedName>
</protein>
<dbReference type="OrthoDB" id="5150128at2"/>
<evidence type="ECO:0000313" key="3">
    <source>
        <dbReference type="Proteomes" id="UP000269542"/>
    </source>
</evidence>
<dbReference type="RefSeq" id="WP_126416526.1">
    <property type="nucleotide sequence ID" value="NZ_LR134476.1"/>
</dbReference>
<evidence type="ECO:0000256" key="1">
    <source>
        <dbReference type="SAM" id="SignalP"/>
    </source>
</evidence>
<dbReference type="EMBL" id="LR134476">
    <property type="protein sequence ID" value="VEI13411.1"/>
    <property type="molecule type" value="Genomic_DNA"/>
</dbReference>
<feature type="signal peptide" evidence="1">
    <location>
        <begin position="1"/>
        <end position="25"/>
    </location>
</feature>
<sequence length="119" mass="12908">MRKSFARVAAIGSAVLLTFSLGACSESKPSKEEYREALVEVSNIDSYRSMLGEEHQQVIDNYLNCIVDDTYDELPASTIQSLIDDGVAAEGTEKDIELIETATAKCGEMLEAELQGAAK</sequence>
<dbReference type="AlphaFoldDB" id="A0A448PEP0"/>
<dbReference type="Proteomes" id="UP000269542">
    <property type="component" value="Chromosome"/>
</dbReference>